<evidence type="ECO:0000256" key="1">
    <source>
        <dbReference type="SAM" id="Phobius"/>
    </source>
</evidence>
<dbReference type="InterPro" id="IPR025407">
    <property type="entry name" value="DUF4133"/>
</dbReference>
<protein>
    <recommendedName>
        <fullName evidence="4">DUF4133 domain-containing protein</fullName>
    </recommendedName>
</protein>
<keyword evidence="3" id="KW-1185">Reference proteome</keyword>
<dbReference type="AlphaFoldDB" id="A0A1X9YSA0"/>
<keyword evidence="1" id="KW-0812">Transmembrane</keyword>
<proteinExistence type="predicted"/>
<evidence type="ECO:0000313" key="2">
    <source>
        <dbReference type="EMBL" id="ARS35742.1"/>
    </source>
</evidence>
<dbReference type="OrthoDB" id="1273979at2"/>
<dbReference type="Proteomes" id="UP000266292">
    <property type="component" value="Chromosome"/>
</dbReference>
<dbReference type="RefSeq" id="WP_025606810.1">
    <property type="nucleotide sequence ID" value="NZ_CP021235.1"/>
</dbReference>
<gene>
    <name evidence="2" type="ORF">CA264_09975</name>
</gene>
<organism evidence="2 3">
    <name type="scientific">Pontibacter actiniarum</name>
    <dbReference type="NCBI Taxonomy" id="323450"/>
    <lineage>
        <taxon>Bacteria</taxon>
        <taxon>Pseudomonadati</taxon>
        <taxon>Bacteroidota</taxon>
        <taxon>Cytophagia</taxon>
        <taxon>Cytophagales</taxon>
        <taxon>Hymenobacteraceae</taxon>
        <taxon>Pontibacter</taxon>
    </lineage>
</organism>
<dbReference type="STRING" id="709015.GCA_000472485_02016"/>
<name>A0A1X9YSA0_9BACT</name>
<sequence>MATSVYTLHKGINRPIEFKGLKAQYIWYLGSGVIVLLLAFCLLYALGLSTFSCLGLVLPAGAWMMRRVYRLSNTYGEHGLMKELARRRVPRLVRQTGRAVFLGSGREEQRLSNQY</sequence>
<evidence type="ECO:0000313" key="3">
    <source>
        <dbReference type="Proteomes" id="UP000266292"/>
    </source>
</evidence>
<dbReference type="EMBL" id="CP021235">
    <property type="protein sequence ID" value="ARS35742.1"/>
    <property type="molecule type" value="Genomic_DNA"/>
</dbReference>
<keyword evidence="1" id="KW-0472">Membrane</keyword>
<dbReference type="Pfam" id="PF13571">
    <property type="entry name" value="DUF4133"/>
    <property type="match status" value="1"/>
</dbReference>
<accession>A0A1X9YSA0</accession>
<feature type="transmembrane region" description="Helical" evidence="1">
    <location>
        <begin position="25"/>
        <end position="58"/>
    </location>
</feature>
<dbReference type="KEGG" id="pact:CA264_09975"/>
<reference evidence="3" key="1">
    <citation type="submission" date="2017-05" db="EMBL/GenBank/DDBJ databases">
        <authorList>
            <person name="Ray J."/>
            <person name="Price M."/>
            <person name="Deutschbauer A."/>
        </authorList>
    </citation>
    <scope>NUCLEOTIDE SEQUENCE [LARGE SCALE GENOMIC DNA]</scope>
    <source>
        <strain evidence="3">DSM 19842</strain>
    </source>
</reference>
<evidence type="ECO:0008006" key="4">
    <source>
        <dbReference type="Google" id="ProtNLM"/>
    </source>
</evidence>
<keyword evidence="1" id="KW-1133">Transmembrane helix</keyword>